<sequence>MTFATWWRRDSLPDLSPLPTFSARISTDIEEIARLTNHSPQVIITRLQTGNRSYLAFMGDTLVAYGWVATQEGSISDLQLSFAITPENCYLYSFLTLPEWRGRGIYPRLLQAIIRQEEQMQRFWIGYLPNNVASGRGIEKAGFHVVSDLVVSQGHVSGITLFESSEQARASADFFHLPVVTEAQKVCSDN</sequence>
<dbReference type="Pfam" id="PF00583">
    <property type="entry name" value="Acetyltransf_1"/>
    <property type="match status" value="1"/>
</dbReference>
<protein>
    <recommendedName>
        <fullName evidence="1">N-acetyltransferase domain-containing protein</fullName>
    </recommendedName>
</protein>
<dbReference type="PROSITE" id="PS51186">
    <property type="entry name" value="GNAT"/>
    <property type="match status" value="1"/>
</dbReference>
<proteinExistence type="predicted"/>
<name>A0ABQ3UL20_9CHLR</name>
<dbReference type="CDD" id="cd04301">
    <property type="entry name" value="NAT_SF"/>
    <property type="match status" value="1"/>
</dbReference>
<reference evidence="2 3" key="1">
    <citation type="journal article" date="2021" name="Int. J. Syst. Evol. Microbiol.">
        <title>Reticulibacter mediterranei gen. nov., sp. nov., within the new family Reticulibacteraceae fam. nov., and Ktedonospora formicarum gen. nov., sp. nov., Ktedonobacter robiniae sp. nov., Dictyobacter formicarum sp. nov. and Dictyobacter arantiisoli sp. nov., belonging to the class Ktedonobacteria.</title>
        <authorList>
            <person name="Yabe S."/>
            <person name="Zheng Y."/>
            <person name="Wang C.M."/>
            <person name="Sakai Y."/>
            <person name="Abe K."/>
            <person name="Yokota A."/>
            <person name="Donadio S."/>
            <person name="Cavaletti L."/>
            <person name="Monciardini P."/>
        </authorList>
    </citation>
    <scope>NUCLEOTIDE SEQUENCE [LARGE SCALE GENOMIC DNA]</scope>
    <source>
        <strain evidence="2 3">SOSP1-30</strain>
    </source>
</reference>
<evidence type="ECO:0000313" key="2">
    <source>
        <dbReference type="EMBL" id="GHO53426.1"/>
    </source>
</evidence>
<comment type="caution">
    <text evidence="2">The sequence shown here is derived from an EMBL/GenBank/DDBJ whole genome shotgun (WGS) entry which is preliminary data.</text>
</comment>
<dbReference type="Proteomes" id="UP000654345">
    <property type="component" value="Unassembled WGS sequence"/>
</dbReference>
<dbReference type="EMBL" id="BNJG01000001">
    <property type="protein sequence ID" value="GHO53426.1"/>
    <property type="molecule type" value="Genomic_DNA"/>
</dbReference>
<dbReference type="InterPro" id="IPR016181">
    <property type="entry name" value="Acyl_CoA_acyltransferase"/>
</dbReference>
<dbReference type="InterPro" id="IPR000182">
    <property type="entry name" value="GNAT_dom"/>
</dbReference>
<dbReference type="SUPFAM" id="SSF55729">
    <property type="entry name" value="Acyl-CoA N-acyltransferases (Nat)"/>
    <property type="match status" value="1"/>
</dbReference>
<gene>
    <name evidence="2" type="ORF">KSB_19010</name>
</gene>
<dbReference type="Gene3D" id="3.40.630.30">
    <property type="match status" value="1"/>
</dbReference>
<keyword evidence="3" id="KW-1185">Reference proteome</keyword>
<organism evidence="2 3">
    <name type="scientific">Ktedonobacter robiniae</name>
    <dbReference type="NCBI Taxonomy" id="2778365"/>
    <lineage>
        <taxon>Bacteria</taxon>
        <taxon>Bacillati</taxon>
        <taxon>Chloroflexota</taxon>
        <taxon>Ktedonobacteria</taxon>
        <taxon>Ktedonobacterales</taxon>
        <taxon>Ktedonobacteraceae</taxon>
        <taxon>Ktedonobacter</taxon>
    </lineage>
</organism>
<evidence type="ECO:0000313" key="3">
    <source>
        <dbReference type="Proteomes" id="UP000654345"/>
    </source>
</evidence>
<dbReference type="RefSeq" id="WP_201370257.1">
    <property type="nucleotide sequence ID" value="NZ_BNJG01000001.1"/>
</dbReference>
<feature type="domain" description="N-acetyltransferase" evidence="1">
    <location>
        <begin position="1"/>
        <end position="166"/>
    </location>
</feature>
<accession>A0ABQ3UL20</accession>
<evidence type="ECO:0000259" key="1">
    <source>
        <dbReference type="PROSITE" id="PS51186"/>
    </source>
</evidence>